<feature type="compositionally biased region" description="Basic and acidic residues" evidence="6">
    <location>
        <begin position="328"/>
        <end position="339"/>
    </location>
</feature>
<feature type="transmembrane region" description="Helical" evidence="7">
    <location>
        <begin position="51"/>
        <end position="71"/>
    </location>
</feature>
<name>A0A0G4HMH8_9ALVE</name>
<evidence type="ECO:0000256" key="6">
    <source>
        <dbReference type="SAM" id="MobiDB-lite"/>
    </source>
</evidence>
<dbReference type="PANTHER" id="PTHR12677:SF59">
    <property type="entry name" value="GOLGI APPARATUS MEMBRANE PROTEIN TVP38-RELATED"/>
    <property type="match status" value="1"/>
</dbReference>
<dbReference type="GO" id="GO:0005886">
    <property type="term" value="C:plasma membrane"/>
    <property type="evidence" value="ECO:0007669"/>
    <property type="project" value="UniProtKB-SubCell"/>
</dbReference>
<evidence type="ECO:0000259" key="8">
    <source>
        <dbReference type="Pfam" id="PF09335"/>
    </source>
</evidence>
<dbReference type="InterPro" id="IPR015414">
    <property type="entry name" value="TMEM64"/>
</dbReference>
<feature type="transmembrane region" description="Helical" evidence="7">
    <location>
        <begin position="119"/>
        <end position="142"/>
    </location>
</feature>
<accession>A0A0G4HMH8</accession>
<feature type="compositionally biased region" description="Basic and acidic residues" evidence="6">
    <location>
        <begin position="407"/>
        <end position="422"/>
    </location>
</feature>
<evidence type="ECO:0000256" key="4">
    <source>
        <dbReference type="ARBA" id="ARBA00022989"/>
    </source>
</evidence>
<evidence type="ECO:0000256" key="2">
    <source>
        <dbReference type="ARBA" id="ARBA00022475"/>
    </source>
</evidence>
<evidence type="ECO:0000256" key="3">
    <source>
        <dbReference type="ARBA" id="ARBA00022692"/>
    </source>
</evidence>
<sequence>MSTVCTESKRGGGEQPSNDGKGGSEDANATASSSSLLQSLLGGNKTGSKGIGVYGYFLTAVLFAVVSYKGGNTIKWFLGQLPQIQATVPNGFLLLGFLTVAVLLGLPCTLIEIGAGFVFGWWGLPISVAGICAGSLTVFAVIRSPLFASLRAQINGQKQVQILVRAVKRQELKFLFLGRLATVPICVKNFFFAVLPVSFPNYLLALFVSAWVSCPAWVYTGISTRSLVEELGEGFFDFAPEGEGESRGAGGEDFVQGEGRRVWTNEERAAAISDVIRRISEKGGALKIVALIGAGVIFLVLGHLAMYEFKAMTAEAEEEGRAAAGGGNEKETERVDKGKGGQSELLVVTPSTVHSGELSPSSSSSSSSSSSAPTASSSKNAGGTSSSSSASFAESTAVESDWPSDSPEPRHRLPEARKIVTE</sequence>
<feature type="transmembrane region" description="Helical" evidence="7">
    <location>
        <begin position="92"/>
        <end position="113"/>
    </location>
</feature>
<dbReference type="VEuPathDB" id="CryptoDB:Cvel_29139"/>
<dbReference type="EMBL" id="CDMZ01003170">
    <property type="protein sequence ID" value="CEM45377.1"/>
    <property type="molecule type" value="Genomic_DNA"/>
</dbReference>
<evidence type="ECO:0000313" key="9">
    <source>
        <dbReference type="EMBL" id="CEM45377.1"/>
    </source>
</evidence>
<keyword evidence="5 7" id="KW-0472">Membrane</keyword>
<comment type="subcellular location">
    <subcellularLocation>
        <location evidence="1">Cell membrane</location>
        <topology evidence="1">Multi-pass membrane protein</topology>
    </subcellularLocation>
</comment>
<gene>
    <name evidence="9" type="ORF">Cvel_29139</name>
</gene>
<feature type="domain" description="VTT" evidence="8">
    <location>
        <begin position="107"/>
        <end position="222"/>
    </location>
</feature>
<keyword evidence="4 7" id="KW-1133">Transmembrane helix</keyword>
<dbReference type="InterPro" id="IPR032816">
    <property type="entry name" value="VTT_dom"/>
</dbReference>
<organism evidence="9">
    <name type="scientific">Chromera velia CCMP2878</name>
    <dbReference type="NCBI Taxonomy" id="1169474"/>
    <lineage>
        <taxon>Eukaryota</taxon>
        <taxon>Sar</taxon>
        <taxon>Alveolata</taxon>
        <taxon>Colpodellida</taxon>
        <taxon>Chromeraceae</taxon>
        <taxon>Chromera</taxon>
    </lineage>
</organism>
<feature type="transmembrane region" description="Helical" evidence="7">
    <location>
        <begin position="174"/>
        <end position="195"/>
    </location>
</feature>
<feature type="transmembrane region" description="Helical" evidence="7">
    <location>
        <begin position="285"/>
        <end position="307"/>
    </location>
</feature>
<feature type="compositionally biased region" description="Low complexity" evidence="6">
    <location>
        <begin position="359"/>
        <end position="400"/>
    </location>
</feature>
<keyword evidence="3 7" id="KW-0812">Transmembrane</keyword>
<dbReference type="PANTHER" id="PTHR12677">
    <property type="entry name" value="GOLGI APPARATUS MEMBRANE PROTEIN TVP38-RELATED"/>
    <property type="match status" value="1"/>
</dbReference>
<dbReference type="Pfam" id="PF09335">
    <property type="entry name" value="VTT_dom"/>
    <property type="match status" value="1"/>
</dbReference>
<dbReference type="AlphaFoldDB" id="A0A0G4HMH8"/>
<evidence type="ECO:0000256" key="7">
    <source>
        <dbReference type="SAM" id="Phobius"/>
    </source>
</evidence>
<feature type="region of interest" description="Disordered" evidence="6">
    <location>
        <begin position="1"/>
        <end position="29"/>
    </location>
</feature>
<feature type="transmembrane region" description="Helical" evidence="7">
    <location>
        <begin position="201"/>
        <end position="219"/>
    </location>
</feature>
<keyword evidence="2" id="KW-1003">Cell membrane</keyword>
<evidence type="ECO:0000256" key="1">
    <source>
        <dbReference type="ARBA" id="ARBA00004651"/>
    </source>
</evidence>
<feature type="region of interest" description="Disordered" evidence="6">
    <location>
        <begin position="319"/>
        <end position="422"/>
    </location>
</feature>
<reference evidence="9" key="1">
    <citation type="submission" date="2014-11" db="EMBL/GenBank/DDBJ databases">
        <authorList>
            <person name="Otto D Thomas"/>
            <person name="Naeem Raeece"/>
        </authorList>
    </citation>
    <scope>NUCLEOTIDE SEQUENCE</scope>
</reference>
<evidence type="ECO:0000256" key="5">
    <source>
        <dbReference type="ARBA" id="ARBA00023136"/>
    </source>
</evidence>
<proteinExistence type="predicted"/>
<protein>
    <recommendedName>
        <fullName evidence="8">VTT domain-containing protein</fullName>
    </recommendedName>
</protein>